<comment type="caution">
    <text evidence="1">The sequence shown here is derived from an EMBL/GenBank/DDBJ whole genome shotgun (WGS) entry which is preliminary data.</text>
</comment>
<organism evidence="1 2">
    <name type="scientific">Brasilonema octagenarum UFV-OR1</name>
    <dbReference type="NCBI Taxonomy" id="417115"/>
    <lineage>
        <taxon>Bacteria</taxon>
        <taxon>Bacillati</taxon>
        <taxon>Cyanobacteriota</taxon>
        <taxon>Cyanophyceae</taxon>
        <taxon>Nostocales</taxon>
        <taxon>Scytonemataceae</taxon>
        <taxon>Brasilonema</taxon>
        <taxon>Octagenarum group</taxon>
    </lineage>
</organism>
<dbReference type="RefSeq" id="WP_169268964.1">
    <property type="nucleotide sequence ID" value="NZ_QMEC01000302.1"/>
</dbReference>
<dbReference type="EMBL" id="QMEC01000302">
    <property type="protein sequence ID" value="NMF67434.1"/>
    <property type="molecule type" value="Genomic_DNA"/>
</dbReference>
<evidence type="ECO:0000313" key="1">
    <source>
        <dbReference type="EMBL" id="NMF67434.1"/>
    </source>
</evidence>
<accession>A0ABX1ML31</accession>
<sequence length="65" mass="7139">MGNPKAFEGKREATQFKAGGEEPLIAKIDLKLTETMKQELKAIPGWQGKLRDAIAELIKAESQAN</sequence>
<reference evidence="1 2" key="1">
    <citation type="submission" date="2018-06" db="EMBL/GenBank/DDBJ databases">
        <title>Comparative genomics of Brasilonema spp. strains.</title>
        <authorList>
            <person name="Alvarenga D.O."/>
            <person name="Fiore M.F."/>
            <person name="Varani A.M."/>
        </authorList>
    </citation>
    <scope>NUCLEOTIDE SEQUENCE [LARGE SCALE GENOMIC DNA]</scope>
    <source>
        <strain evidence="1 2">UFV-OR1</strain>
    </source>
</reference>
<dbReference type="Proteomes" id="UP000762253">
    <property type="component" value="Unassembled WGS sequence"/>
</dbReference>
<name>A0ABX1ML31_9CYAN</name>
<proteinExistence type="predicted"/>
<gene>
    <name evidence="1" type="ORF">DP115_33795</name>
</gene>
<keyword evidence="2" id="KW-1185">Reference proteome</keyword>
<evidence type="ECO:0000313" key="2">
    <source>
        <dbReference type="Proteomes" id="UP000762253"/>
    </source>
</evidence>
<protein>
    <submittedName>
        <fullName evidence="1">Uncharacterized protein</fullName>
    </submittedName>
</protein>